<sequence length="70" mass="7979">MSKEDKIFYSGIGLVIISFILTLLFGKESIPIFLFSACSLFVLGYGYYFKSKADKKRTEIQAEAELNKKE</sequence>
<name>A0ABQ4M7B3_9BACL</name>
<keyword evidence="1" id="KW-0812">Transmembrane</keyword>
<evidence type="ECO:0000313" key="2">
    <source>
        <dbReference type="EMBL" id="GIP51842.1"/>
    </source>
</evidence>
<dbReference type="RefSeq" id="WP_213653911.1">
    <property type="nucleotide sequence ID" value="NZ_BOSL01000002.1"/>
</dbReference>
<evidence type="ECO:0000256" key="1">
    <source>
        <dbReference type="SAM" id="Phobius"/>
    </source>
</evidence>
<comment type="caution">
    <text evidence="2">The sequence shown here is derived from an EMBL/GenBank/DDBJ whole genome shotgun (WGS) entry which is preliminary data.</text>
</comment>
<keyword evidence="1" id="KW-1133">Transmembrane helix</keyword>
<reference evidence="2 3" key="1">
    <citation type="submission" date="2021-03" db="EMBL/GenBank/DDBJ databases">
        <title>Antimicrobial resistance genes in bacteria isolated from Japanese honey, and their potential for conferring macrolide and lincosamide resistance in the American foulbrood pathogen Paenibacillus larvae.</title>
        <authorList>
            <person name="Okamoto M."/>
            <person name="Kumagai M."/>
            <person name="Kanamori H."/>
            <person name="Takamatsu D."/>
        </authorList>
    </citation>
    <scope>NUCLEOTIDE SEQUENCE [LARGE SCALE GENOMIC DNA]</scope>
    <source>
        <strain evidence="2 3">J42TS3</strain>
    </source>
</reference>
<keyword evidence="3" id="KW-1185">Reference proteome</keyword>
<dbReference type="EMBL" id="BOSL01000002">
    <property type="protein sequence ID" value="GIP51842.1"/>
    <property type="molecule type" value="Genomic_DNA"/>
</dbReference>
<dbReference type="Proteomes" id="UP000679992">
    <property type="component" value="Unassembled WGS sequence"/>
</dbReference>
<organism evidence="2 3">
    <name type="scientific">Paenibacillus vini</name>
    <dbReference type="NCBI Taxonomy" id="1476024"/>
    <lineage>
        <taxon>Bacteria</taxon>
        <taxon>Bacillati</taxon>
        <taxon>Bacillota</taxon>
        <taxon>Bacilli</taxon>
        <taxon>Bacillales</taxon>
        <taxon>Paenibacillaceae</taxon>
        <taxon>Paenibacillus</taxon>
    </lineage>
</organism>
<accession>A0ABQ4M7B3</accession>
<keyword evidence="1" id="KW-0472">Membrane</keyword>
<feature type="transmembrane region" description="Helical" evidence="1">
    <location>
        <begin position="7"/>
        <end position="26"/>
    </location>
</feature>
<feature type="transmembrane region" description="Helical" evidence="1">
    <location>
        <begin position="32"/>
        <end position="49"/>
    </location>
</feature>
<gene>
    <name evidence="2" type="ORF">J42TS3_08770</name>
</gene>
<protein>
    <submittedName>
        <fullName evidence="2">Uncharacterized protein</fullName>
    </submittedName>
</protein>
<evidence type="ECO:0000313" key="3">
    <source>
        <dbReference type="Proteomes" id="UP000679992"/>
    </source>
</evidence>
<proteinExistence type="predicted"/>